<name>A0A382XRD3_9ZZZZ</name>
<accession>A0A382XRD3</accession>
<dbReference type="EMBL" id="UINC01169462">
    <property type="protein sequence ID" value="SVD73011.1"/>
    <property type="molecule type" value="Genomic_DNA"/>
</dbReference>
<feature type="non-terminal residue" evidence="1">
    <location>
        <position position="1"/>
    </location>
</feature>
<proteinExistence type="predicted"/>
<gene>
    <name evidence="1" type="ORF">METZ01_LOCUS425865</name>
</gene>
<sequence>VAERSKAPVLKTGDVNSVLGFESLPLR</sequence>
<reference evidence="1" key="1">
    <citation type="submission" date="2018-05" db="EMBL/GenBank/DDBJ databases">
        <authorList>
            <person name="Lanie J.A."/>
            <person name="Ng W.-L."/>
            <person name="Kazmierczak K.M."/>
            <person name="Andrzejewski T.M."/>
            <person name="Davidsen T.M."/>
            <person name="Wayne K.J."/>
            <person name="Tettelin H."/>
            <person name="Glass J.I."/>
            <person name="Rusch D."/>
            <person name="Podicherti R."/>
            <person name="Tsui H.-C.T."/>
            <person name="Winkler M.E."/>
        </authorList>
    </citation>
    <scope>NUCLEOTIDE SEQUENCE</scope>
</reference>
<evidence type="ECO:0000313" key="1">
    <source>
        <dbReference type="EMBL" id="SVD73011.1"/>
    </source>
</evidence>
<protein>
    <submittedName>
        <fullName evidence="1">Uncharacterized protein</fullName>
    </submittedName>
</protein>
<organism evidence="1">
    <name type="scientific">marine metagenome</name>
    <dbReference type="NCBI Taxonomy" id="408172"/>
    <lineage>
        <taxon>unclassified sequences</taxon>
        <taxon>metagenomes</taxon>
        <taxon>ecological metagenomes</taxon>
    </lineage>
</organism>
<feature type="non-terminal residue" evidence="1">
    <location>
        <position position="27"/>
    </location>
</feature>
<dbReference type="AlphaFoldDB" id="A0A382XRD3"/>